<dbReference type="AlphaFoldDB" id="A0A8S1RP42"/>
<name>A0A8S1RP42_9CILI</name>
<gene>
    <name evidence="2" type="ORF">PSON_ATCC_30995.1.T2920017</name>
</gene>
<keyword evidence="1" id="KW-0812">Transmembrane</keyword>
<keyword evidence="3" id="KW-1185">Reference proteome</keyword>
<feature type="transmembrane region" description="Helical" evidence="1">
    <location>
        <begin position="6"/>
        <end position="27"/>
    </location>
</feature>
<protein>
    <recommendedName>
        <fullName evidence="4">Transmembrane protein</fullName>
    </recommendedName>
</protein>
<evidence type="ECO:0000256" key="1">
    <source>
        <dbReference type="SAM" id="Phobius"/>
    </source>
</evidence>
<sequence>MIILLAHFVHIIFQLVQPLVLIAFFILKDIMVDQIAQFKVVINAFIVQKRYLLKMLTRILFGQFKQLLPISTYVNIVRKDISQIIILTVNVQILQ</sequence>
<evidence type="ECO:0000313" key="2">
    <source>
        <dbReference type="EMBL" id="CAD8130471.1"/>
    </source>
</evidence>
<dbReference type="EMBL" id="CAJJDN010000292">
    <property type="protein sequence ID" value="CAD8130471.1"/>
    <property type="molecule type" value="Genomic_DNA"/>
</dbReference>
<keyword evidence="1" id="KW-0472">Membrane</keyword>
<evidence type="ECO:0008006" key="4">
    <source>
        <dbReference type="Google" id="ProtNLM"/>
    </source>
</evidence>
<reference evidence="2" key="1">
    <citation type="submission" date="2021-01" db="EMBL/GenBank/DDBJ databases">
        <authorList>
            <consortium name="Genoscope - CEA"/>
            <person name="William W."/>
        </authorList>
    </citation>
    <scope>NUCLEOTIDE SEQUENCE</scope>
</reference>
<evidence type="ECO:0000313" key="3">
    <source>
        <dbReference type="Proteomes" id="UP000692954"/>
    </source>
</evidence>
<comment type="caution">
    <text evidence="2">The sequence shown here is derived from an EMBL/GenBank/DDBJ whole genome shotgun (WGS) entry which is preliminary data.</text>
</comment>
<dbReference type="Proteomes" id="UP000692954">
    <property type="component" value="Unassembled WGS sequence"/>
</dbReference>
<organism evidence="2 3">
    <name type="scientific">Paramecium sonneborni</name>
    <dbReference type="NCBI Taxonomy" id="65129"/>
    <lineage>
        <taxon>Eukaryota</taxon>
        <taxon>Sar</taxon>
        <taxon>Alveolata</taxon>
        <taxon>Ciliophora</taxon>
        <taxon>Intramacronucleata</taxon>
        <taxon>Oligohymenophorea</taxon>
        <taxon>Peniculida</taxon>
        <taxon>Parameciidae</taxon>
        <taxon>Paramecium</taxon>
    </lineage>
</organism>
<accession>A0A8S1RP42</accession>
<proteinExistence type="predicted"/>
<keyword evidence="1" id="KW-1133">Transmembrane helix</keyword>